<accession>A0A0P6XRT4</accession>
<keyword evidence="1" id="KW-0479">Metal-binding</keyword>
<organism evidence="2 3">
    <name type="scientific">Leptolinea tardivitalis</name>
    <dbReference type="NCBI Taxonomy" id="229920"/>
    <lineage>
        <taxon>Bacteria</taxon>
        <taxon>Bacillati</taxon>
        <taxon>Chloroflexota</taxon>
        <taxon>Anaerolineae</taxon>
        <taxon>Anaerolineales</taxon>
        <taxon>Anaerolineaceae</taxon>
        <taxon>Leptolinea</taxon>
    </lineage>
</organism>
<dbReference type="EMBL" id="LGCK01000001">
    <property type="protein sequence ID" value="KPL75165.1"/>
    <property type="molecule type" value="Genomic_DNA"/>
</dbReference>
<name>A0A0P6XRT4_9CHLR</name>
<dbReference type="InterPro" id="IPR005019">
    <property type="entry name" value="Adenine_glyco"/>
</dbReference>
<feature type="binding site" evidence="1">
    <location>
        <position position="7"/>
    </location>
    <ligand>
        <name>Zn(2+)</name>
        <dbReference type="ChEBI" id="CHEBI:29105"/>
    </ligand>
</feature>
<dbReference type="GO" id="GO:0046872">
    <property type="term" value="F:metal ion binding"/>
    <property type="evidence" value="ECO:0007669"/>
    <property type="project" value="UniProtKB-KW"/>
</dbReference>
<gene>
    <name evidence="2" type="ORF">ADM99_00225</name>
</gene>
<dbReference type="PANTHER" id="PTHR31116:SF29">
    <property type="entry name" value="DNA GLYCOSYLASE SUPERFAMILY PROTEIN"/>
    <property type="match status" value="1"/>
</dbReference>
<evidence type="ECO:0000313" key="3">
    <source>
        <dbReference type="Proteomes" id="UP000050430"/>
    </source>
</evidence>
<dbReference type="GO" id="GO:0006284">
    <property type="term" value="P:base-excision repair"/>
    <property type="evidence" value="ECO:0007669"/>
    <property type="project" value="InterPro"/>
</dbReference>
<keyword evidence="1" id="KW-0862">Zinc</keyword>
<dbReference type="OrthoDB" id="9807664at2"/>
<proteinExistence type="predicted"/>
<dbReference type="SUPFAM" id="SSF48150">
    <property type="entry name" value="DNA-glycosylase"/>
    <property type="match status" value="1"/>
</dbReference>
<feature type="binding site" evidence="1">
    <location>
        <position position="19"/>
    </location>
    <ligand>
        <name>Zn(2+)</name>
        <dbReference type="ChEBI" id="CHEBI:29105"/>
    </ligand>
</feature>
<sequence>MDAVERCPWPFREPMLTYHDTEWGTPVHDDRKLFEYFVLDGAQAGLNWEIILKKREGYRNAFANFEPAVVARYDATRVEELLLNPDIIRNRRKVESAVNNAQKFLEVQQEFGSFDAFFWSFVDGKTIQNQFKTTAEIPAVTPEAEKMSKALVERGFKFVGPTICYAIMQSAGLVNDHLVTCFRHAELSK</sequence>
<dbReference type="PATRIC" id="fig|229920.5.peg.3170"/>
<evidence type="ECO:0000256" key="1">
    <source>
        <dbReference type="PIRSR" id="PIRSR605019-1"/>
    </source>
</evidence>
<dbReference type="PANTHER" id="PTHR31116">
    <property type="entry name" value="OS04G0501200 PROTEIN"/>
    <property type="match status" value="1"/>
</dbReference>
<dbReference type="Proteomes" id="UP000050430">
    <property type="component" value="Unassembled WGS sequence"/>
</dbReference>
<evidence type="ECO:0000313" key="2">
    <source>
        <dbReference type="EMBL" id="KPL75165.1"/>
    </source>
</evidence>
<reference evidence="2 3" key="1">
    <citation type="submission" date="2015-07" db="EMBL/GenBank/DDBJ databases">
        <title>Genome sequence of Leptolinea tardivitalis DSM 16556.</title>
        <authorList>
            <person name="Hemp J."/>
            <person name="Ward L.M."/>
            <person name="Pace L.A."/>
            <person name="Fischer W.W."/>
        </authorList>
    </citation>
    <scope>NUCLEOTIDE SEQUENCE [LARGE SCALE GENOMIC DNA]</scope>
    <source>
        <strain evidence="2 3">YMTK-2</strain>
    </source>
</reference>
<dbReference type="AlphaFoldDB" id="A0A0P6XRT4"/>
<dbReference type="Gene3D" id="1.10.340.30">
    <property type="entry name" value="Hypothetical protein, domain 2"/>
    <property type="match status" value="1"/>
</dbReference>
<protein>
    <submittedName>
        <fullName evidence="2">DNA-3-methyladenine glycosylase</fullName>
    </submittedName>
</protein>
<dbReference type="InterPro" id="IPR011257">
    <property type="entry name" value="DNA_glycosylase"/>
</dbReference>
<dbReference type="Pfam" id="PF03352">
    <property type="entry name" value="Adenine_glyco"/>
    <property type="match status" value="1"/>
</dbReference>
<feature type="binding site" evidence="1">
    <location>
        <position position="177"/>
    </location>
    <ligand>
        <name>Zn(2+)</name>
        <dbReference type="ChEBI" id="CHEBI:29105"/>
    </ligand>
</feature>
<keyword evidence="3" id="KW-1185">Reference proteome</keyword>
<comment type="caution">
    <text evidence="2">The sequence shown here is derived from an EMBL/GenBank/DDBJ whole genome shotgun (WGS) entry which is preliminary data.</text>
</comment>
<feature type="binding site" evidence="1">
    <location>
        <position position="181"/>
    </location>
    <ligand>
        <name>Zn(2+)</name>
        <dbReference type="ChEBI" id="CHEBI:29105"/>
    </ligand>
</feature>
<dbReference type="STRING" id="229920.ADM99_00225"/>
<dbReference type="GO" id="GO:0008725">
    <property type="term" value="F:DNA-3-methyladenine glycosylase activity"/>
    <property type="evidence" value="ECO:0007669"/>
    <property type="project" value="InterPro"/>
</dbReference>